<organism evidence="2">
    <name type="scientific">Jonesiaceae bacterium BS-20</name>
    <dbReference type="NCBI Taxonomy" id="3120821"/>
    <lineage>
        <taxon>Bacteria</taxon>
        <taxon>Bacillati</taxon>
        <taxon>Actinomycetota</taxon>
        <taxon>Actinomycetes</taxon>
        <taxon>Micrococcales</taxon>
        <taxon>Jonesiaceae</taxon>
    </lineage>
</organism>
<protein>
    <recommendedName>
        <fullName evidence="3">Prepilin-type N-terminal cleavage/methylation domain-containing protein</fullName>
    </recommendedName>
</protein>
<dbReference type="EMBL" id="CP146203">
    <property type="protein sequence ID" value="XBH22892.1"/>
    <property type="molecule type" value="Genomic_DNA"/>
</dbReference>
<name>A0AAU7E0M8_9MICO</name>
<accession>A0AAU7E0M8</accession>
<gene>
    <name evidence="2" type="ORF">V5R04_06675</name>
</gene>
<evidence type="ECO:0000256" key="1">
    <source>
        <dbReference type="SAM" id="Phobius"/>
    </source>
</evidence>
<reference evidence="2" key="1">
    <citation type="submission" date="2024-02" db="EMBL/GenBank/DDBJ databases">
        <title>Tomenella chthoni gen. nov. sp. nov., a member of the family Jonesiaceae isolated from bat guano.</title>
        <authorList>
            <person name="Miller S.L."/>
            <person name="King J."/>
            <person name="Sankaranarayanan K."/>
            <person name="Lawson P.A."/>
        </authorList>
    </citation>
    <scope>NUCLEOTIDE SEQUENCE</scope>
    <source>
        <strain evidence="2">BS-20</strain>
    </source>
</reference>
<evidence type="ECO:0000313" key="2">
    <source>
        <dbReference type="EMBL" id="XBH22892.1"/>
    </source>
</evidence>
<keyword evidence="1" id="KW-0812">Transmembrane</keyword>
<keyword evidence="1" id="KW-0472">Membrane</keyword>
<keyword evidence="1" id="KW-1133">Transmembrane helix</keyword>
<evidence type="ECO:0008006" key="3">
    <source>
        <dbReference type="Google" id="ProtNLM"/>
    </source>
</evidence>
<feature type="transmembrane region" description="Helical" evidence="1">
    <location>
        <begin position="12"/>
        <end position="31"/>
    </location>
</feature>
<dbReference type="AlphaFoldDB" id="A0AAU7E0M8"/>
<proteinExistence type="predicted"/>
<sequence length="482" mass="50854">MNRFQAAQTRDTGYTLVETLSAIFLVTLVSISTASSGIQQARITGYTQHLSVAQGHATKIISDGRKANFEDLGFYQSDPGAPTGTVNLPLTTVDGPPEPVKEDAVVLGAQRPTTASTFTAGPHETFKSGGHIFKAATYVTEVNPQPGADRSRGKRITVVMQWAPENQEETLTGQCTLDSRNCAVESIVRTASGSDIDPISGDYASSTSTCTLAAAAVCESYVRSGRVLDGATMASAYSSPVQNDDVDLHARVTQPARAMTATWTHQVPTPKGIQAKTVTKELSSTDGGTRWSVTVPADNLTDLNNGAGPKGEIRAGDVKVTFTAQFDNAPAHTRSTDSFWAYQMSTGDTVDHVDASLSPESATATTWCSPITPQPLTFEVTGHSVGLKTTNSPTSAADRVYVVFTTKNGTTTSTTKVEASIIEARDVTRNISGTLVTISANADWKVTPPPTANCDVTSTAVVIVERAVDRSTTTLPLTLTVA</sequence>